<organism evidence="3 4">
    <name type="scientific">Microbaculum marinisediminis</name>
    <dbReference type="NCBI Taxonomy" id="2931392"/>
    <lineage>
        <taxon>Bacteria</taxon>
        <taxon>Pseudomonadati</taxon>
        <taxon>Pseudomonadota</taxon>
        <taxon>Alphaproteobacteria</taxon>
        <taxon>Hyphomicrobiales</taxon>
        <taxon>Tepidamorphaceae</taxon>
        <taxon>Microbaculum</taxon>
    </lineage>
</organism>
<dbReference type="InterPro" id="IPR036680">
    <property type="entry name" value="SPOR-like_sf"/>
</dbReference>
<dbReference type="Gene3D" id="3.30.70.1070">
    <property type="entry name" value="Sporulation related repeat"/>
    <property type="match status" value="1"/>
</dbReference>
<proteinExistence type="predicted"/>
<keyword evidence="4" id="KW-1185">Reference proteome</keyword>
<evidence type="ECO:0000259" key="2">
    <source>
        <dbReference type="PROSITE" id="PS51724"/>
    </source>
</evidence>
<comment type="caution">
    <text evidence="3">The sequence shown here is derived from an EMBL/GenBank/DDBJ whole genome shotgun (WGS) entry which is preliminary data.</text>
</comment>
<dbReference type="EMBL" id="JALIDZ010000010">
    <property type="protein sequence ID" value="MCT8974077.1"/>
    <property type="molecule type" value="Genomic_DNA"/>
</dbReference>
<name>A0AAW5R3T8_9HYPH</name>
<evidence type="ECO:0000256" key="1">
    <source>
        <dbReference type="SAM" id="MobiDB-lite"/>
    </source>
</evidence>
<evidence type="ECO:0000313" key="3">
    <source>
        <dbReference type="EMBL" id="MCT8974077.1"/>
    </source>
</evidence>
<sequence>MAILSAAGALASMIDAPGRARMAALFDPAPDVQLAAGFATQTEIADLSAELTRLRSETRLLALEKEAMAIKIATLEDGFGPITGSIPDPAEPDLAELAPADLAPADPGPAGTPPEAAPAEPDRAAETAPRSVRTIEIGYVPRPGKQDRYATPPTPAPKPVATATPDDASVQAETAQADTAQAETDLAALASPTARVIPSAVGQTRFAVQLGTADSMDEVRQMWTAIANAHDILVGRLEPAVAIAEADETIRLRLLAGPFADAGDAIQVCSLLNERGVDCRAVRSEGQKLVMR</sequence>
<feature type="domain" description="SPOR" evidence="2">
    <location>
        <begin position="200"/>
        <end position="285"/>
    </location>
</feature>
<feature type="compositionally biased region" description="Pro residues" evidence="1">
    <location>
        <begin position="106"/>
        <end position="116"/>
    </location>
</feature>
<dbReference type="Pfam" id="PF05036">
    <property type="entry name" value="SPOR"/>
    <property type="match status" value="1"/>
</dbReference>
<dbReference type="RefSeq" id="WP_261617663.1">
    <property type="nucleotide sequence ID" value="NZ_JALIDZ010000010.1"/>
</dbReference>
<accession>A0AAW5R3T8</accession>
<dbReference type="Proteomes" id="UP001320898">
    <property type="component" value="Unassembled WGS sequence"/>
</dbReference>
<dbReference type="AlphaFoldDB" id="A0AAW5R3T8"/>
<dbReference type="InterPro" id="IPR007730">
    <property type="entry name" value="SPOR-like_dom"/>
</dbReference>
<dbReference type="GO" id="GO:0042834">
    <property type="term" value="F:peptidoglycan binding"/>
    <property type="evidence" value="ECO:0007669"/>
    <property type="project" value="InterPro"/>
</dbReference>
<dbReference type="PROSITE" id="PS51724">
    <property type="entry name" value="SPOR"/>
    <property type="match status" value="1"/>
</dbReference>
<evidence type="ECO:0000313" key="4">
    <source>
        <dbReference type="Proteomes" id="UP001320898"/>
    </source>
</evidence>
<feature type="region of interest" description="Disordered" evidence="1">
    <location>
        <begin position="100"/>
        <end position="166"/>
    </location>
</feature>
<reference evidence="3 4" key="1">
    <citation type="submission" date="2022-04" db="EMBL/GenBank/DDBJ databases">
        <authorList>
            <person name="Ye Y.-Q."/>
            <person name="Du Z.-J."/>
        </authorList>
    </citation>
    <scope>NUCLEOTIDE SEQUENCE [LARGE SCALE GENOMIC DNA]</scope>
    <source>
        <strain evidence="3 4">A6E488</strain>
    </source>
</reference>
<gene>
    <name evidence="3" type="ORF">MUB46_19610</name>
</gene>
<protein>
    <submittedName>
        <fullName evidence="3">SPOR domain-containing protein</fullName>
    </submittedName>
</protein>